<organism evidence="2 3">
    <name type="scientific">Streptosporangium carneum</name>
    <dbReference type="NCBI Taxonomy" id="47481"/>
    <lineage>
        <taxon>Bacteria</taxon>
        <taxon>Bacillati</taxon>
        <taxon>Actinomycetota</taxon>
        <taxon>Actinomycetes</taxon>
        <taxon>Streptosporangiales</taxon>
        <taxon>Streptosporangiaceae</taxon>
        <taxon>Streptosporangium</taxon>
    </lineage>
</organism>
<accession>A0A9W6I2C5</accession>
<protein>
    <submittedName>
        <fullName evidence="2">Uncharacterized protein</fullName>
    </submittedName>
</protein>
<dbReference type="EMBL" id="BSEV01000009">
    <property type="protein sequence ID" value="GLK10740.1"/>
    <property type="molecule type" value="Genomic_DNA"/>
</dbReference>
<proteinExistence type="predicted"/>
<comment type="caution">
    <text evidence="2">The sequence shown here is derived from an EMBL/GenBank/DDBJ whole genome shotgun (WGS) entry which is preliminary data.</text>
</comment>
<dbReference type="Proteomes" id="UP001143474">
    <property type="component" value="Unassembled WGS sequence"/>
</dbReference>
<feature type="compositionally biased region" description="Basic and acidic residues" evidence="1">
    <location>
        <begin position="44"/>
        <end position="59"/>
    </location>
</feature>
<reference evidence="2" key="1">
    <citation type="journal article" date="2014" name="Int. J. Syst. Evol. Microbiol.">
        <title>Complete genome sequence of Corynebacterium casei LMG S-19264T (=DSM 44701T), isolated from a smear-ripened cheese.</title>
        <authorList>
            <consortium name="US DOE Joint Genome Institute (JGI-PGF)"/>
            <person name="Walter F."/>
            <person name="Albersmeier A."/>
            <person name="Kalinowski J."/>
            <person name="Ruckert C."/>
        </authorList>
    </citation>
    <scope>NUCLEOTIDE SEQUENCE</scope>
    <source>
        <strain evidence="2">VKM Ac-2007</strain>
    </source>
</reference>
<gene>
    <name evidence="2" type="ORF">GCM10017600_41460</name>
</gene>
<feature type="region of interest" description="Disordered" evidence="1">
    <location>
        <begin position="40"/>
        <end position="59"/>
    </location>
</feature>
<evidence type="ECO:0000313" key="3">
    <source>
        <dbReference type="Proteomes" id="UP001143474"/>
    </source>
</evidence>
<dbReference type="AlphaFoldDB" id="A0A9W6I2C5"/>
<name>A0A9W6I2C5_9ACTN</name>
<evidence type="ECO:0000313" key="2">
    <source>
        <dbReference type="EMBL" id="GLK10740.1"/>
    </source>
</evidence>
<evidence type="ECO:0000256" key="1">
    <source>
        <dbReference type="SAM" id="MobiDB-lite"/>
    </source>
</evidence>
<reference evidence="2" key="2">
    <citation type="submission" date="2023-01" db="EMBL/GenBank/DDBJ databases">
        <authorList>
            <person name="Sun Q."/>
            <person name="Evtushenko L."/>
        </authorList>
    </citation>
    <scope>NUCLEOTIDE SEQUENCE</scope>
    <source>
        <strain evidence="2">VKM Ac-2007</strain>
    </source>
</reference>
<keyword evidence="3" id="KW-1185">Reference proteome</keyword>
<sequence>MQHIPEAQKISTQRPIGAIIAIHCGGAVIPLNINGANGRKVKRKQEAPGHQGQEESLDRDNRRWRCFATTGMCKAEVECRTTGESLEVAWSVRRPAPHG</sequence>
<dbReference type="RefSeq" id="WP_271219156.1">
    <property type="nucleotide sequence ID" value="NZ_BAAAVD010000039.1"/>
</dbReference>